<sequence length="166" mass="18939">MSLADVKKINETIATFEKKDAGGKCLKDGYVALYIFGFCKASTNAAVLSYCQVVDPGFFVNKLIDFDDEEKVQVIIDTVRRHVDYSSIHPHDDIECLKIVLGYVGRNAVRHRMYCEGNFLRNCPQALVAWVLPIDGFRHQWVESRYICRLAWECQDGRSATSHWAS</sequence>
<reference evidence="2" key="1">
    <citation type="submission" date="2006-02" db="EMBL/GenBank/DDBJ databases">
        <title>Complete sequence of chromosome of Rhodoferax ferrireducens DSM 15236.</title>
        <authorList>
            <person name="Copeland A."/>
            <person name="Lucas S."/>
            <person name="Lapidus A."/>
            <person name="Barry K."/>
            <person name="Detter J.C."/>
            <person name="Glavina del Rio T."/>
            <person name="Hammon N."/>
            <person name="Israni S."/>
            <person name="Pitluck S."/>
            <person name="Brettin T."/>
            <person name="Bruce D."/>
            <person name="Han C."/>
            <person name="Tapia R."/>
            <person name="Gilna P."/>
            <person name="Kiss H."/>
            <person name="Schmutz J."/>
            <person name="Larimer F."/>
            <person name="Land M."/>
            <person name="Kyrpides N."/>
            <person name="Ivanova N."/>
            <person name="Richardson P."/>
        </authorList>
    </citation>
    <scope>NUCLEOTIDE SEQUENCE [LARGE SCALE GENOMIC DNA]</scope>
    <source>
        <strain evidence="2">ATCC BAA-621 / DSM 15236 / T118</strain>
    </source>
</reference>
<dbReference type="AlphaFoldDB" id="Q21QQ2"/>
<accession>Q21QQ2</accession>
<dbReference type="HOGENOM" id="CLU_1601397_0_0_4"/>
<evidence type="ECO:0000313" key="2">
    <source>
        <dbReference type="Proteomes" id="UP000008332"/>
    </source>
</evidence>
<protein>
    <submittedName>
        <fullName evidence="1">Uncharacterized protein</fullName>
    </submittedName>
</protein>
<dbReference type="STRING" id="338969.Rfer_4214"/>
<name>Q21QQ2_ALBFT</name>
<keyword evidence="2" id="KW-1185">Reference proteome</keyword>
<proteinExistence type="predicted"/>
<dbReference type="EMBL" id="CP000267">
    <property type="protein sequence ID" value="ABD71901.1"/>
    <property type="molecule type" value="Genomic_DNA"/>
</dbReference>
<dbReference type="KEGG" id="rfr:Rfer_4214"/>
<gene>
    <name evidence="1" type="ordered locus">Rfer_4214</name>
</gene>
<dbReference type="Proteomes" id="UP000008332">
    <property type="component" value="Chromosome"/>
</dbReference>
<organism evidence="1 2">
    <name type="scientific">Albidiferax ferrireducens (strain ATCC BAA-621 / DSM 15236 / T118)</name>
    <name type="common">Rhodoferax ferrireducens</name>
    <dbReference type="NCBI Taxonomy" id="338969"/>
    <lineage>
        <taxon>Bacteria</taxon>
        <taxon>Pseudomonadati</taxon>
        <taxon>Pseudomonadota</taxon>
        <taxon>Betaproteobacteria</taxon>
        <taxon>Burkholderiales</taxon>
        <taxon>Comamonadaceae</taxon>
        <taxon>Rhodoferax</taxon>
    </lineage>
</organism>
<evidence type="ECO:0000313" key="1">
    <source>
        <dbReference type="EMBL" id="ABD71901.1"/>
    </source>
</evidence>